<sequence length="421" mass="47561">MRKRLTLTVLFAAILCNCLGAKANEPTDVIKAKPFSLTQVRLLDSPFKTAMEINKDYLLKLDADRMLWPYHERAGLPTKGERYGGWELKDIVGQTTGHYMSALSLMYASTGDRRFKERVDYIVSEIAKAQKEHGDGYTGPVRTEVWKNIFSGDLKAHKWGVGGGYVPWYVIHKTFAGLIDAYIQTDNKQALEVVIKLADWAKKGTDNLDEAQFQDMLRAEHGGISESLAHLYAITGNKDYLALAQRFDHKEILAPLEKKEDKLAGYHVNTQLPKILSAARLYELTGDERYGTAVNFLWDRVVNARSMASGGVDLREHFYEAGDESAHLAWNSSETCSVYNMLKLTRSVFSWSPSAATMDYYERALYNQILGSQDPDSGGMTYFYCLKPGHFKIYSTPFDAMWCCVGSGIENHSKYADTIYY</sequence>
<accession>A0A0F9B4H0</accession>
<dbReference type="SUPFAM" id="SSF48208">
    <property type="entry name" value="Six-hairpin glycosidases"/>
    <property type="match status" value="1"/>
</dbReference>
<reference evidence="2" key="1">
    <citation type="journal article" date="2015" name="Nature">
        <title>Complex archaea that bridge the gap between prokaryotes and eukaryotes.</title>
        <authorList>
            <person name="Spang A."/>
            <person name="Saw J.H."/>
            <person name="Jorgensen S.L."/>
            <person name="Zaremba-Niedzwiedzka K."/>
            <person name="Martijn J."/>
            <person name="Lind A.E."/>
            <person name="van Eijk R."/>
            <person name="Schleper C."/>
            <person name="Guy L."/>
            <person name="Ettema T.J."/>
        </authorList>
    </citation>
    <scope>NUCLEOTIDE SEQUENCE</scope>
</reference>
<dbReference type="EMBL" id="LAZR01039617">
    <property type="protein sequence ID" value="KKL16555.1"/>
    <property type="molecule type" value="Genomic_DNA"/>
</dbReference>
<protein>
    <recommendedName>
        <fullName evidence="1">Non-reducing end beta-L-arabinofuranosidase-like GH127 catalytic domain-containing protein</fullName>
    </recommendedName>
</protein>
<evidence type="ECO:0000313" key="2">
    <source>
        <dbReference type="EMBL" id="KKL16555.1"/>
    </source>
</evidence>
<dbReference type="InterPro" id="IPR008928">
    <property type="entry name" value="6-hairpin_glycosidase_sf"/>
</dbReference>
<dbReference type="AlphaFoldDB" id="A0A0F9B4H0"/>
<organism evidence="2">
    <name type="scientific">marine sediment metagenome</name>
    <dbReference type="NCBI Taxonomy" id="412755"/>
    <lineage>
        <taxon>unclassified sequences</taxon>
        <taxon>metagenomes</taxon>
        <taxon>ecological metagenomes</taxon>
    </lineage>
</organism>
<feature type="non-terminal residue" evidence="2">
    <location>
        <position position="421"/>
    </location>
</feature>
<evidence type="ECO:0000259" key="1">
    <source>
        <dbReference type="Pfam" id="PF07944"/>
    </source>
</evidence>
<dbReference type="InterPro" id="IPR012878">
    <property type="entry name" value="Beta-AFase-like_GH127_cat"/>
</dbReference>
<proteinExistence type="predicted"/>
<dbReference type="Pfam" id="PF07944">
    <property type="entry name" value="Beta-AFase-like_GH127_cat"/>
    <property type="match status" value="1"/>
</dbReference>
<comment type="caution">
    <text evidence="2">The sequence shown here is derived from an EMBL/GenBank/DDBJ whole genome shotgun (WGS) entry which is preliminary data.</text>
</comment>
<dbReference type="GO" id="GO:0005975">
    <property type="term" value="P:carbohydrate metabolic process"/>
    <property type="evidence" value="ECO:0007669"/>
    <property type="project" value="InterPro"/>
</dbReference>
<feature type="domain" description="Non-reducing end beta-L-arabinofuranosidase-like GH127 catalytic" evidence="1">
    <location>
        <begin position="39"/>
        <end position="416"/>
    </location>
</feature>
<name>A0A0F9B4H0_9ZZZZ</name>
<gene>
    <name evidence="2" type="ORF">LCGC14_2494400</name>
</gene>
<dbReference type="PANTHER" id="PTHR31151">
    <property type="entry name" value="PROLINE-TRNA LIGASE (DUF1680)"/>
    <property type="match status" value="1"/>
</dbReference>
<dbReference type="PANTHER" id="PTHR31151:SF0">
    <property type="entry name" value="PROLINE-TRNA LIGASE (DUF1680)"/>
    <property type="match status" value="1"/>
</dbReference>